<organism evidence="2 3">
    <name type="scientific">Xaviernesmea rhizosphaerae</name>
    <dbReference type="NCBI Taxonomy" id="1672749"/>
    <lineage>
        <taxon>Bacteria</taxon>
        <taxon>Pseudomonadati</taxon>
        <taxon>Pseudomonadota</taxon>
        <taxon>Alphaproteobacteria</taxon>
        <taxon>Hyphomicrobiales</taxon>
        <taxon>Rhizobiaceae</taxon>
        <taxon>Rhizobium/Agrobacterium group</taxon>
        <taxon>Xaviernesmea</taxon>
    </lineage>
</organism>
<dbReference type="SUPFAM" id="SSF53756">
    <property type="entry name" value="UDP-Glycosyltransferase/glycogen phosphorylase"/>
    <property type="match status" value="1"/>
</dbReference>
<name>A0A1Q9AIR8_9HYPH</name>
<dbReference type="STRING" id="1672749.BJF92_17070"/>
<evidence type="ECO:0000313" key="2">
    <source>
        <dbReference type="EMBL" id="OLP55107.1"/>
    </source>
</evidence>
<accession>A0A1Q9AIR8</accession>
<sequence>MRLVVVSSLVPVRNPATGFDVANRALVDGLKALGHDVCVIGYLEPGQEPADGFDVDLLGHLQITNARVSAGQRLRWLMRALMRHTTVSSAKLLTVTPERFDAALRKLMPFDGLILNSVQLAGAFERVVAAYPSIYVAHNVEAASARENAQHAKGLVERLLFAREARHIHRLEQTLARRAAYVLAFVPQDLEAFGPEVAARSGVMPLVRHWQRPAPAREPAAYDLGLIGSWGWRPNRLGLDWFVRSVVPLLPREMEIAIAGVIDHPPESDHPGLRFLGRVPDATAFVRQARVVPLVARGGTGVQLKTIETFELGMPSVATPASLRGIAAVPENCVTAQTPEDFARALVAMVAAVRAGRQGVVAGGDFHDAQRAALVAALEQGLAVLAKAPVPAGAPQSRLPTRESLPLPAAAGKGALEPHILGKQ</sequence>
<evidence type="ECO:0000313" key="3">
    <source>
        <dbReference type="Proteomes" id="UP000186143"/>
    </source>
</evidence>
<dbReference type="OrthoDB" id="8432722at2"/>
<dbReference type="EMBL" id="MKIO01000030">
    <property type="protein sequence ID" value="OLP55107.1"/>
    <property type="molecule type" value="Genomic_DNA"/>
</dbReference>
<proteinExistence type="predicted"/>
<dbReference type="RefSeq" id="WP_075635145.1">
    <property type="nucleotide sequence ID" value="NZ_MKIO01000030.1"/>
</dbReference>
<dbReference type="Proteomes" id="UP000186143">
    <property type="component" value="Unassembled WGS sequence"/>
</dbReference>
<feature type="region of interest" description="Disordered" evidence="1">
    <location>
        <begin position="392"/>
        <end position="411"/>
    </location>
</feature>
<protein>
    <recommendedName>
        <fullName evidence="4">Glycosyltransferase</fullName>
    </recommendedName>
</protein>
<gene>
    <name evidence="2" type="ORF">BJF92_17070</name>
</gene>
<comment type="caution">
    <text evidence="2">The sequence shown here is derived from an EMBL/GenBank/DDBJ whole genome shotgun (WGS) entry which is preliminary data.</text>
</comment>
<dbReference type="AlphaFoldDB" id="A0A1Q9AIR8"/>
<dbReference type="Pfam" id="PF13692">
    <property type="entry name" value="Glyco_trans_1_4"/>
    <property type="match status" value="1"/>
</dbReference>
<evidence type="ECO:0008006" key="4">
    <source>
        <dbReference type="Google" id="ProtNLM"/>
    </source>
</evidence>
<reference evidence="2 3" key="1">
    <citation type="submission" date="2016-09" db="EMBL/GenBank/DDBJ databases">
        <title>Rhizobium sp. nov., a novel species isolated from the rice rhizosphere.</title>
        <authorList>
            <person name="Zhao J."/>
            <person name="Zhang X."/>
        </authorList>
    </citation>
    <scope>NUCLEOTIDE SEQUENCE [LARGE SCALE GENOMIC DNA]</scope>
    <source>
        <strain evidence="2 3">MH17</strain>
    </source>
</reference>
<evidence type="ECO:0000256" key="1">
    <source>
        <dbReference type="SAM" id="MobiDB-lite"/>
    </source>
</evidence>